<dbReference type="FunFam" id="2.170.150.20:FF:000001">
    <property type="entry name" value="Peptide methionine sulfoxide reductase MsrB"/>
    <property type="match status" value="1"/>
</dbReference>
<dbReference type="STRING" id="760192.Halhy_0118"/>
<dbReference type="eggNOG" id="COG0229">
    <property type="taxonomic scope" value="Bacteria"/>
</dbReference>
<evidence type="ECO:0000256" key="3">
    <source>
        <dbReference type="ARBA" id="ARBA00022833"/>
    </source>
</evidence>
<dbReference type="EC" id="1.8.4.12" evidence="6"/>
<dbReference type="PANTHER" id="PTHR10173:SF52">
    <property type="entry name" value="METHIONINE-R-SULFOXIDE REDUCTASE B1"/>
    <property type="match status" value="1"/>
</dbReference>
<feature type="active site" description="Nucleophile" evidence="6">
    <location>
        <position position="162"/>
    </location>
</feature>
<keyword evidence="4 6" id="KW-0560">Oxidoreductase</keyword>
<dbReference type="GO" id="GO:0030091">
    <property type="term" value="P:protein repair"/>
    <property type="evidence" value="ECO:0007669"/>
    <property type="project" value="InterPro"/>
</dbReference>
<reference key="2">
    <citation type="submission" date="2011-04" db="EMBL/GenBank/DDBJ databases">
        <title>Complete sequence of chromosome of Haliscomenobacter hydrossis DSM 1100.</title>
        <authorList>
            <consortium name="US DOE Joint Genome Institute (JGI-PGF)"/>
            <person name="Lucas S."/>
            <person name="Han J."/>
            <person name="Lapidus A."/>
            <person name="Bruce D."/>
            <person name="Goodwin L."/>
            <person name="Pitluck S."/>
            <person name="Peters L."/>
            <person name="Kyrpides N."/>
            <person name="Mavromatis K."/>
            <person name="Ivanova N."/>
            <person name="Ovchinnikova G."/>
            <person name="Pagani I."/>
            <person name="Daligault H."/>
            <person name="Detter J.C."/>
            <person name="Han C."/>
            <person name="Land M."/>
            <person name="Hauser L."/>
            <person name="Markowitz V."/>
            <person name="Cheng J.-F."/>
            <person name="Hugenholtz P."/>
            <person name="Woyke T."/>
            <person name="Wu D."/>
            <person name="Verbarg S."/>
            <person name="Frueling A."/>
            <person name="Brambilla E."/>
            <person name="Klenk H.-P."/>
            <person name="Eisen J.A."/>
        </authorList>
    </citation>
    <scope>NUCLEOTIDE SEQUENCE</scope>
    <source>
        <strain>DSM 1100</strain>
    </source>
</reference>
<dbReference type="PROSITE" id="PS51790">
    <property type="entry name" value="MSRB"/>
    <property type="match status" value="1"/>
</dbReference>
<name>F4KSR7_HALH1</name>
<dbReference type="AlphaFoldDB" id="F4KSR7"/>
<keyword evidence="2 6" id="KW-0479">Metal-binding</keyword>
<dbReference type="Proteomes" id="UP000008461">
    <property type="component" value="Chromosome"/>
</dbReference>
<dbReference type="EMBL" id="CP002691">
    <property type="protein sequence ID" value="AEE48031.1"/>
    <property type="molecule type" value="Genomic_DNA"/>
</dbReference>
<evidence type="ECO:0000313" key="10">
    <source>
        <dbReference type="Proteomes" id="UP000008461"/>
    </source>
</evidence>
<feature type="binding site" evidence="6">
    <location>
        <position position="142"/>
    </location>
    <ligand>
        <name>Zn(2+)</name>
        <dbReference type="ChEBI" id="CHEBI:29105"/>
    </ligand>
</feature>
<dbReference type="PROSITE" id="PS51257">
    <property type="entry name" value="PROKAR_LIPOPROTEIN"/>
    <property type="match status" value="1"/>
</dbReference>
<dbReference type="OrthoDB" id="4174719at2"/>
<dbReference type="GO" id="GO:0008270">
    <property type="term" value="F:zinc ion binding"/>
    <property type="evidence" value="ECO:0007669"/>
    <property type="project" value="UniProtKB-UniRule"/>
</dbReference>
<feature type="domain" description="MsrB" evidence="8">
    <location>
        <begin position="51"/>
        <end position="173"/>
    </location>
</feature>
<dbReference type="InterPro" id="IPR028427">
    <property type="entry name" value="Met_Sox_Rdtase_MsrB"/>
</dbReference>
<evidence type="ECO:0000256" key="6">
    <source>
        <dbReference type="HAMAP-Rule" id="MF_01400"/>
    </source>
</evidence>
<feature type="binding site" evidence="6">
    <location>
        <position position="93"/>
    </location>
    <ligand>
        <name>Zn(2+)</name>
        <dbReference type="ChEBI" id="CHEBI:29105"/>
    </ligand>
</feature>
<organism evidence="9 10">
    <name type="scientific">Haliscomenobacter hydrossis (strain ATCC 27775 / DSM 1100 / LMG 10767 / O)</name>
    <dbReference type="NCBI Taxonomy" id="760192"/>
    <lineage>
        <taxon>Bacteria</taxon>
        <taxon>Pseudomonadati</taxon>
        <taxon>Bacteroidota</taxon>
        <taxon>Saprospiria</taxon>
        <taxon>Saprospirales</taxon>
        <taxon>Haliscomenobacteraceae</taxon>
        <taxon>Haliscomenobacter</taxon>
    </lineage>
</organism>
<feature type="chain" id="PRO_5003310274" description="Peptide methionine sulfoxide reductase MsrB" evidence="7">
    <location>
        <begin position="23"/>
        <end position="175"/>
    </location>
</feature>
<dbReference type="GO" id="GO:0005737">
    <property type="term" value="C:cytoplasm"/>
    <property type="evidence" value="ECO:0007669"/>
    <property type="project" value="TreeGrafter"/>
</dbReference>
<dbReference type="Gene3D" id="2.170.150.20">
    <property type="entry name" value="Peptide methionine sulfoxide reductase"/>
    <property type="match status" value="1"/>
</dbReference>
<gene>
    <name evidence="6" type="primary">msrB</name>
    <name evidence="9" type="ordered locus">Halhy_0118</name>
</gene>
<feature type="signal peptide" evidence="7">
    <location>
        <begin position="1"/>
        <end position="22"/>
    </location>
</feature>
<proteinExistence type="inferred from homology"/>
<dbReference type="RefSeq" id="WP_013762595.1">
    <property type="nucleotide sequence ID" value="NC_015510.1"/>
</dbReference>
<dbReference type="SUPFAM" id="SSF51316">
    <property type="entry name" value="Mss4-like"/>
    <property type="match status" value="1"/>
</dbReference>
<dbReference type="InterPro" id="IPR011057">
    <property type="entry name" value="Mss4-like_sf"/>
</dbReference>
<dbReference type="GO" id="GO:0033743">
    <property type="term" value="F:peptide-methionine (R)-S-oxide reductase activity"/>
    <property type="evidence" value="ECO:0007669"/>
    <property type="project" value="UniProtKB-UniRule"/>
</dbReference>
<accession>F4KSR7</accession>
<dbReference type="InterPro" id="IPR002579">
    <property type="entry name" value="Met_Sox_Rdtase_MsrB_dom"/>
</dbReference>
<evidence type="ECO:0000256" key="4">
    <source>
        <dbReference type="ARBA" id="ARBA00023002"/>
    </source>
</evidence>
<dbReference type="HOGENOM" id="CLU_031040_8_2_10"/>
<evidence type="ECO:0000259" key="8">
    <source>
        <dbReference type="PROSITE" id="PS51790"/>
    </source>
</evidence>
<evidence type="ECO:0000256" key="2">
    <source>
        <dbReference type="ARBA" id="ARBA00022723"/>
    </source>
</evidence>
<sequence length="175" mass="19777">MIIRTSFLFIVTLLVFFSCNRAQPTSKNEVDPQGKFVSLKGEILGPVIKTDEEWKKELDELEFHVLRQAGTEQAFTGKLWDNHEQGVYTCRGCDLPLFDAETKFESGTGWPSFWEVYMKGNVAKKSDNTLGMMRTEVFCARCGGHLGHVFPDGPKPTGLRYCINSVSLKFVAEKK</sequence>
<dbReference type="GO" id="GO:0006979">
    <property type="term" value="P:response to oxidative stress"/>
    <property type="evidence" value="ECO:0007669"/>
    <property type="project" value="InterPro"/>
</dbReference>
<comment type="catalytic activity">
    <reaction evidence="5 6">
        <text>L-methionyl-[protein] + [thioredoxin]-disulfide + H2O = L-methionyl-(R)-S-oxide-[protein] + [thioredoxin]-dithiol</text>
        <dbReference type="Rhea" id="RHEA:24164"/>
        <dbReference type="Rhea" id="RHEA-COMP:10698"/>
        <dbReference type="Rhea" id="RHEA-COMP:10700"/>
        <dbReference type="Rhea" id="RHEA-COMP:12313"/>
        <dbReference type="Rhea" id="RHEA-COMP:12314"/>
        <dbReference type="ChEBI" id="CHEBI:15377"/>
        <dbReference type="ChEBI" id="CHEBI:16044"/>
        <dbReference type="ChEBI" id="CHEBI:29950"/>
        <dbReference type="ChEBI" id="CHEBI:45764"/>
        <dbReference type="ChEBI" id="CHEBI:50058"/>
        <dbReference type="EC" id="1.8.4.12"/>
    </reaction>
</comment>
<feature type="binding site" evidence="6">
    <location>
        <position position="139"/>
    </location>
    <ligand>
        <name>Zn(2+)</name>
        <dbReference type="ChEBI" id="CHEBI:29105"/>
    </ligand>
</feature>
<evidence type="ECO:0000256" key="7">
    <source>
        <dbReference type="SAM" id="SignalP"/>
    </source>
</evidence>
<dbReference type="HAMAP" id="MF_01400">
    <property type="entry name" value="MsrB"/>
    <property type="match status" value="1"/>
</dbReference>
<protein>
    <recommendedName>
        <fullName evidence="6">Peptide methionine sulfoxide reductase MsrB</fullName>
        <ecNumber evidence="6">1.8.4.12</ecNumber>
    </recommendedName>
    <alternativeName>
        <fullName evidence="6">Peptide-methionine (R)-S-oxide reductase</fullName>
    </alternativeName>
</protein>
<dbReference type="NCBIfam" id="TIGR00357">
    <property type="entry name" value="peptide-methionine (R)-S-oxide reductase MsrB"/>
    <property type="match status" value="1"/>
</dbReference>
<reference evidence="9 10" key="1">
    <citation type="journal article" date="2011" name="Stand. Genomic Sci.">
        <title>Complete genome sequence of Haliscomenobacter hydrossis type strain (O).</title>
        <authorList>
            <consortium name="US DOE Joint Genome Institute (JGI-PGF)"/>
            <person name="Daligault H."/>
            <person name="Lapidus A."/>
            <person name="Zeytun A."/>
            <person name="Nolan M."/>
            <person name="Lucas S."/>
            <person name="Del Rio T.G."/>
            <person name="Tice H."/>
            <person name="Cheng J.F."/>
            <person name="Tapia R."/>
            <person name="Han C."/>
            <person name="Goodwin L."/>
            <person name="Pitluck S."/>
            <person name="Liolios K."/>
            <person name="Pagani I."/>
            <person name="Ivanova N."/>
            <person name="Huntemann M."/>
            <person name="Mavromatis K."/>
            <person name="Mikhailova N."/>
            <person name="Pati A."/>
            <person name="Chen A."/>
            <person name="Palaniappan K."/>
            <person name="Land M."/>
            <person name="Hauser L."/>
            <person name="Brambilla E.M."/>
            <person name="Rohde M."/>
            <person name="Verbarg S."/>
            <person name="Goker M."/>
            <person name="Bristow J."/>
            <person name="Eisen J.A."/>
            <person name="Markowitz V."/>
            <person name="Hugenholtz P."/>
            <person name="Kyrpides N.C."/>
            <person name="Klenk H.P."/>
            <person name="Woyke T."/>
        </authorList>
    </citation>
    <scope>NUCLEOTIDE SEQUENCE [LARGE SCALE GENOMIC DNA]</scope>
    <source>
        <strain evidence="10">ATCC 27775 / DSM 1100 / LMG 10767 / O</strain>
    </source>
</reference>
<comment type="cofactor">
    <cofactor evidence="6">
        <name>Zn(2+)</name>
        <dbReference type="ChEBI" id="CHEBI:29105"/>
    </cofactor>
    <text evidence="6">Binds 1 zinc ion per subunit. The zinc ion is important for the structural integrity of the protein.</text>
</comment>
<dbReference type="PANTHER" id="PTHR10173">
    <property type="entry name" value="METHIONINE SULFOXIDE REDUCTASE"/>
    <property type="match status" value="1"/>
</dbReference>
<comment type="similarity">
    <text evidence="1 6">Belongs to the MsrB Met sulfoxide reductase family.</text>
</comment>
<dbReference type="KEGG" id="hhy:Halhy_0118"/>
<keyword evidence="10" id="KW-1185">Reference proteome</keyword>
<evidence type="ECO:0000313" key="9">
    <source>
        <dbReference type="EMBL" id="AEE48031.1"/>
    </source>
</evidence>
<evidence type="ECO:0000256" key="1">
    <source>
        <dbReference type="ARBA" id="ARBA00007174"/>
    </source>
</evidence>
<keyword evidence="7" id="KW-0732">Signal</keyword>
<evidence type="ECO:0000256" key="5">
    <source>
        <dbReference type="ARBA" id="ARBA00048488"/>
    </source>
</evidence>
<dbReference type="Pfam" id="PF01641">
    <property type="entry name" value="SelR"/>
    <property type="match status" value="1"/>
</dbReference>
<feature type="binding site" evidence="6">
    <location>
        <position position="90"/>
    </location>
    <ligand>
        <name>Zn(2+)</name>
        <dbReference type="ChEBI" id="CHEBI:29105"/>
    </ligand>
</feature>
<keyword evidence="3 6" id="KW-0862">Zinc</keyword>